<dbReference type="STRING" id="1844972.A7K91_17155"/>
<evidence type="ECO:0000256" key="1">
    <source>
        <dbReference type="SAM" id="SignalP"/>
    </source>
</evidence>
<sequence length="450" mass="49291">MKAKLKWALPGLLALMVFASGCGNSGGGAESGNGNGNSNGGATATATDGGGEAAGKTITLKFWGGVPEEAGPLDMVKAWNDANDDVKVEYVRFVNDDSGNLKLDTALVAGENIDLYVSYAKFMVEKRVQAGSALNLSQLEGYDIEGKLGEAVKAWKFEDGYYGLPTVSSQSFIWLNKDALDAAGLPLPALDWTQSDLAAYAKRLSRDTTYGYVQGTNMFSFNMDGELQNDFVKDGKSNLDTPVTRASLEAWHKMMHEDKSMPTYGEQVATKMPVDASFLKGEAAMFGAGNWIFRNANNLTDYPREFKIAFATVPRPDGARSDFRMEGGLSDVVSINPKSAYKDEAWKFLQWYADEGVTYLSKGGRIPASGQVDNSVTMVKLVEGNEQLYDLDSLKNVLFGNQETYINTVPVQLNDLRAEEMENYFLNSRSLDQTMENIVKRHNDLIKRNG</sequence>
<proteinExistence type="predicted"/>
<dbReference type="InterPro" id="IPR050490">
    <property type="entry name" value="Bact_solute-bd_prot1"/>
</dbReference>
<dbReference type="Pfam" id="PF01547">
    <property type="entry name" value="SBP_bac_1"/>
    <property type="match status" value="1"/>
</dbReference>
<feature type="chain" id="PRO_5038554511" description="ABC transporter substrate-binding protein" evidence="1">
    <location>
        <begin position="20"/>
        <end position="450"/>
    </location>
</feature>
<accession>A0A1A5YD16</accession>
<keyword evidence="3" id="KW-1185">Reference proteome</keyword>
<dbReference type="SUPFAM" id="SSF53850">
    <property type="entry name" value="Periplasmic binding protein-like II"/>
    <property type="match status" value="1"/>
</dbReference>
<gene>
    <name evidence="2" type="ORF">A7K91_17155</name>
</gene>
<organism evidence="2 3">
    <name type="scientific">Paenibacillus oryzae</name>
    <dbReference type="NCBI Taxonomy" id="1844972"/>
    <lineage>
        <taxon>Bacteria</taxon>
        <taxon>Bacillati</taxon>
        <taxon>Bacillota</taxon>
        <taxon>Bacilli</taxon>
        <taxon>Bacillales</taxon>
        <taxon>Paenibacillaceae</taxon>
        <taxon>Paenibacillus</taxon>
    </lineage>
</organism>
<dbReference type="EMBL" id="LYPA01000072">
    <property type="protein sequence ID" value="OBR63484.1"/>
    <property type="molecule type" value="Genomic_DNA"/>
</dbReference>
<name>A0A1A5YD16_9BACL</name>
<protein>
    <recommendedName>
        <fullName evidence="4">ABC transporter substrate-binding protein</fullName>
    </recommendedName>
</protein>
<feature type="signal peptide" evidence="1">
    <location>
        <begin position="1"/>
        <end position="19"/>
    </location>
</feature>
<dbReference type="RefSeq" id="WP_068686331.1">
    <property type="nucleotide sequence ID" value="NZ_LYPA01000072.1"/>
</dbReference>
<comment type="caution">
    <text evidence="2">The sequence shown here is derived from an EMBL/GenBank/DDBJ whole genome shotgun (WGS) entry which is preliminary data.</text>
</comment>
<dbReference type="AlphaFoldDB" id="A0A1A5YD16"/>
<evidence type="ECO:0000313" key="3">
    <source>
        <dbReference type="Proteomes" id="UP000092024"/>
    </source>
</evidence>
<evidence type="ECO:0000313" key="2">
    <source>
        <dbReference type="EMBL" id="OBR63484.1"/>
    </source>
</evidence>
<dbReference type="InterPro" id="IPR006059">
    <property type="entry name" value="SBP"/>
</dbReference>
<reference evidence="2 3" key="1">
    <citation type="submission" date="2016-05" db="EMBL/GenBank/DDBJ databases">
        <title>Paenibacillus oryzae. sp. nov., isolated from the rice root.</title>
        <authorList>
            <person name="Zhang J."/>
            <person name="Zhang X."/>
        </authorList>
    </citation>
    <scope>NUCLEOTIDE SEQUENCE [LARGE SCALE GENOMIC DNA]</scope>
    <source>
        <strain evidence="2 3">1DrF-4</strain>
    </source>
</reference>
<dbReference type="Gene3D" id="3.40.190.10">
    <property type="entry name" value="Periplasmic binding protein-like II"/>
    <property type="match status" value="1"/>
</dbReference>
<dbReference type="PROSITE" id="PS51257">
    <property type="entry name" value="PROKAR_LIPOPROTEIN"/>
    <property type="match status" value="1"/>
</dbReference>
<dbReference type="PANTHER" id="PTHR43649:SF12">
    <property type="entry name" value="DIACETYLCHITOBIOSE BINDING PROTEIN DASA"/>
    <property type="match status" value="1"/>
</dbReference>
<dbReference type="Proteomes" id="UP000092024">
    <property type="component" value="Unassembled WGS sequence"/>
</dbReference>
<keyword evidence="1" id="KW-0732">Signal</keyword>
<evidence type="ECO:0008006" key="4">
    <source>
        <dbReference type="Google" id="ProtNLM"/>
    </source>
</evidence>
<dbReference type="PANTHER" id="PTHR43649">
    <property type="entry name" value="ARABINOSE-BINDING PROTEIN-RELATED"/>
    <property type="match status" value="1"/>
</dbReference>